<comment type="caution">
    <text evidence="2">The sequence shown here is derived from an EMBL/GenBank/DDBJ whole genome shotgun (WGS) entry which is preliminary data.</text>
</comment>
<evidence type="ECO:0000313" key="3">
    <source>
        <dbReference type="Proteomes" id="UP000177088"/>
    </source>
</evidence>
<feature type="region of interest" description="Disordered" evidence="1">
    <location>
        <begin position="39"/>
        <end position="59"/>
    </location>
</feature>
<evidence type="ECO:0000256" key="1">
    <source>
        <dbReference type="SAM" id="MobiDB-lite"/>
    </source>
</evidence>
<evidence type="ECO:0000313" key="2">
    <source>
        <dbReference type="EMBL" id="OGL72894.1"/>
    </source>
</evidence>
<sequence length="88" mass="9834">MNILRSLRRQGSRTTRTNVSKWAVFRLLGRDNNSKVTAESAVADATGRRSPIRGSPPQETKKVWKYGVSELVQHGLNLAPHNAVLLIR</sequence>
<gene>
    <name evidence="2" type="ORF">A3C96_02415</name>
</gene>
<accession>A0A1F7U561</accession>
<dbReference type="Proteomes" id="UP000177088">
    <property type="component" value="Unassembled WGS sequence"/>
</dbReference>
<dbReference type="AlphaFoldDB" id="A0A1F7U561"/>
<proteinExistence type="predicted"/>
<dbReference type="EMBL" id="MGEA01000079">
    <property type="protein sequence ID" value="OGL72894.1"/>
    <property type="molecule type" value="Genomic_DNA"/>
</dbReference>
<organism evidence="2 3">
    <name type="scientific">Candidatus Uhrbacteria bacterium RIFCSPHIGHO2_02_FULL_60_10</name>
    <dbReference type="NCBI Taxonomy" id="1802392"/>
    <lineage>
        <taxon>Bacteria</taxon>
        <taxon>Candidatus Uhriibacteriota</taxon>
    </lineage>
</organism>
<protein>
    <submittedName>
        <fullName evidence="2">Uncharacterized protein</fullName>
    </submittedName>
</protein>
<reference evidence="2 3" key="1">
    <citation type="journal article" date="2016" name="Nat. Commun.">
        <title>Thousands of microbial genomes shed light on interconnected biogeochemical processes in an aquifer system.</title>
        <authorList>
            <person name="Anantharaman K."/>
            <person name="Brown C.T."/>
            <person name="Hug L.A."/>
            <person name="Sharon I."/>
            <person name="Castelle C.J."/>
            <person name="Probst A.J."/>
            <person name="Thomas B.C."/>
            <person name="Singh A."/>
            <person name="Wilkins M.J."/>
            <person name="Karaoz U."/>
            <person name="Brodie E.L."/>
            <person name="Williams K.H."/>
            <person name="Hubbard S.S."/>
            <person name="Banfield J.F."/>
        </authorList>
    </citation>
    <scope>NUCLEOTIDE SEQUENCE [LARGE SCALE GENOMIC DNA]</scope>
</reference>
<name>A0A1F7U561_9BACT</name>